<evidence type="ECO:0008006" key="3">
    <source>
        <dbReference type="Google" id="ProtNLM"/>
    </source>
</evidence>
<keyword evidence="2" id="KW-1185">Reference proteome</keyword>
<dbReference type="InterPro" id="IPR014985">
    <property type="entry name" value="WbqC"/>
</dbReference>
<dbReference type="Pfam" id="PF08889">
    <property type="entry name" value="WbqC"/>
    <property type="match status" value="1"/>
</dbReference>
<gene>
    <name evidence="1" type="ORF">FHR24_000995</name>
</gene>
<comment type="caution">
    <text evidence="1">The sequence shown here is derived from an EMBL/GenBank/DDBJ whole genome shotgun (WGS) entry which is preliminary data.</text>
</comment>
<accession>A0ABX0UAF8</accession>
<evidence type="ECO:0000313" key="2">
    <source>
        <dbReference type="Proteomes" id="UP000745859"/>
    </source>
</evidence>
<protein>
    <recommendedName>
        <fullName evidence="3">WbqC-like protein family protein</fullName>
    </recommendedName>
</protein>
<proteinExistence type="predicted"/>
<sequence>MSKNIVVQPAYFAPIAQYAAIIQSASTTFELHDHFTKQTYRTRCYIYAANGKLLLNVPVTKSKEAKTITPNIEINYAEDWQKLHLRSLQSAYSSSPFFEYYEHDLITIFEKKYKYLADLHMACHHFVMDALQEKTEITTTKEYLINSTKIDLRDWITLKKELGIKFDRYIQVFDDKHGFLPNLSIIDLIFMEGPNAITYLEKLNLSNDIS</sequence>
<organism evidence="1 2">
    <name type="scientific">Wenyingzhuangia heitensis</name>
    <dbReference type="NCBI Taxonomy" id="1487859"/>
    <lineage>
        <taxon>Bacteria</taxon>
        <taxon>Pseudomonadati</taxon>
        <taxon>Bacteroidota</taxon>
        <taxon>Flavobacteriia</taxon>
        <taxon>Flavobacteriales</taxon>
        <taxon>Flavobacteriaceae</taxon>
        <taxon>Wenyingzhuangia</taxon>
    </lineage>
</organism>
<dbReference type="Proteomes" id="UP000745859">
    <property type="component" value="Unassembled WGS sequence"/>
</dbReference>
<dbReference type="RefSeq" id="WP_167184774.1">
    <property type="nucleotide sequence ID" value="NZ_JAASQL010000001.1"/>
</dbReference>
<reference evidence="1 2" key="1">
    <citation type="submission" date="2020-03" db="EMBL/GenBank/DDBJ databases">
        <title>Genomic Encyclopedia of Type Strains, Phase IV (KMG-IV): sequencing the most valuable type-strain genomes for metagenomic binning, comparative biology and taxonomic classification.</title>
        <authorList>
            <person name="Goeker M."/>
        </authorList>
    </citation>
    <scope>NUCLEOTIDE SEQUENCE [LARGE SCALE GENOMIC DNA]</scope>
    <source>
        <strain evidence="1 2">DSM 101599</strain>
    </source>
</reference>
<evidence type="ECO:0000313" key="1">
    <source>
        <dbReference type="EMBL" id="NIJ44556.1"/>
    </source>
</evidence>
<dbReference type="EMBL" id="JAASQL010000001">
    <property type="protein sequence ID" value="NIJ44556.1"/>
    <property type="molecule type" value="Genomic_DNA"/>
</dbReference>
<name>A0ABX0UAF8_9FLAO</name>